<organism evidence="3 4">
    <name type="scientific">Phaedon cochleariae</name>
    <name type="common">Mustard beetle</name>
    <dbReference type="NCBI Taxonomy" id="80249"/>
    <lineage>
        <taxon>Eukaryota</taxon>
        <taxon>Metazoa</taxon>
        <taxon>Ecdysozoa</taxon>
        <taxon>Arthropoda</taxon>
        <taxon>Hexapoda</taxon>
        <taxon>Insecta</taxon>
        <taxon>Pterygota</taxon>
        <taxon>Neoptera</taxon>
        <taxon>Endopterygota</taxon>
        <taxon>Coleoptera</taxon>
        <taxon>Polyphaga</taxon>
        <taxon>Cucujiformia</taxon>
        <taxon>Chrysomeloidea</taxon>
        <taxon>Chrysomelidae</taxon>
        <taxon>Chrysomelinae</taxon>
        <taxon>Chrysomelini</taxon>
        <taxon>Phaedon</taxon>
    </lineage>
</organism>
<feature type="transmembrane region" description="Helical" evidence="1">
    <location>
        <begin position="508"/>
        <end position="530"/>
    </location>
</feature>
<proteinExistence type="predicted"/>
<gene>
    <name evidence="3" type="ORF">PHAECO_LOCUS8434</name>
</gene>
<dbReference type="GO" id="GO:0016491">
    <property type="term" value="F:oxidoreductase activity"/>
    <property type="evidence" value="ECO:0007669"/>
    <property type="project" value="InterPro"/>
</dbReference>
<evidence type="ECO:0000313" key="3">
    <source>
        <dbReference type="EMBL" id="CAG9821185.1"/>
    </source>
</evidence>
<accession>A0A9N9X621</accession>
<evidence type="ECO:0000259" key="2">
    <source>
        <dbReference type="Pfam" id="PF09995"/>
    </source>
</evidence>
<name>A0A9N9X621_PHACE</name>
<keyword evidence="1" id="KW-0472">Membrane</keyword>
<keyword evidence="4" id="KW-1185">Reference proteome</keyword>
<dbReference type="Pfam" id="PF09995">
    <property type="entry name" value="MPAB_Lcp_cat"/>
    <property type="match status" value="1"/>
</dbReference>
<dbReference type="PANTHER" id="PTHR37159:SF1">
    <property type="entry name" value="GH11867P"/>
    <property type="match status" value="1"/>
</dbReference>
<evidence type="ECO:0000256" key="1">
    <source>
        <dbReference type="SAM" id="Phobius"/>
    </source>
</evidence>
<dbReference type="Proteomes" id="UP001153737">
    <property type="component" value="Chromosome 4"/>
</dbReference>
<keyword evidence="1" id="KW-0812">Transmembrane</keyword>
<evidence type="ECO:0000313" key="4">
    <source>
        <dbReference type="Proteomes" id="UP001153737"/>
    </source>
</evidence>
<feature type="domain" description="ER-bound oxygenase mpaB/mpaB'/Rubber oxygenase catalytic" evidence="2">
    <location>
        <begin position="298"/>
        <end position="423"/>
    </location>
</feature>
<dbReference type="InterPro" id="IPR018713">
    <property type="entry name" value="MPAB/Lcp_cat_dom"/>
</dbReference>
<sequence>MHNFASKLSHRKLDYRINQLEMALTQFGFIGFALVRGRFIGIHEVSEEELKGFIHLWRALGYVLGIEDRSWSSLEKVRKMHNFASKLGHRKLDYRINQLEMALTQFGFIGFALVRGRFIGIHEVSEEELKGFIHLWRALGYVLGIEDRFNICRESVKETKEICEVLIRRVFIPGLQQPGDDFYNVAKVVVEGFRAMIPGLHLDNILHYIHMIMESNEDVANCAKDHLSPLDKIEQLKLKILVNIIWAMQYRIFKGQNCFHQNRFSFCLTSLLGLTALGTRPALKILILTKQQCTPIKAYRRYLATILYMLELYEYDFKPGSKSWSSLEKVRKMHNFASNLGHRKLDYRINQLEMALTQFGFIGFALVRGRFIGIHEVSEEELKGFIHLWRAVGYVLGIEDRFNICRESVKETKEICEELMRRVFIPGLQQPGDDFYNVAKVVVEGFRGMIPGLHLDNMLHYTHMIMESNEDVANCAKDHLSPLDTIEQLKLKILVNVMWAMQYRIFRFIMNNFLLLIIWLWINFPIVAYWKFGITHHSHVRI</sequence>
<reference evidence="3" key="1">
    <citation type="submission" date="2022-01" db="EMBL/GenBank/DDBJ databases">
        <authorList>
            <person name="King R."/>
        </authorList>
    </citation>
    <scope>NUCLEOTIDE SEQUENCE</scope>
</reference>
<dbReference type="OrthoDB" id="6361347at2759"/>
<dbReference type="EMBL" id="OU896710">
    <property type="protein sequence ID" value="CAG9821185.1"/>
    <property type="molecule type" value="Genomic_DNA"/>
</dbReference>
<dbReference type="AlphaFoldDB" id="A0A9N9X621"/>
<dbReference type="PANTHER" id="PTHR37159">
    <property type="entry name" value="GH11867P"/>
    <property type="match status" value="1"/>
</dbReference>
<protein>
    <recommendedName>
        <fullName evidence="2">ER-bound oxygenase mpaB/mpaB'/Rubber oxygenase catalytic domain-containing protein</fullName>
    </recommendedName>
</protein>
<reference evidence="3" key="2">
    <citation type="submission" date="2022-10" db="EMBL/GenBank/DDBJ databases">
        <authorList>
            <consortium name="ENA_rothamsted_submissions"/>
            <consortium name="culmorum"/>
            <person name="King R."/>
        </authorList>
    </citation>
    <scope>NUCLEOTIDE SEQUENCE</scope>
</reference>
<keyword evidence="1" id="KW-1133">Transmembrane helix</keyword>